<accession>A0AAV4Y621</accession>
<name>A0AAV4Y621_CAEEX</name>
<dbReference type="EMBL" id="BPLR01001476">
    <property type="protein sequence ID" value="GIZ02583.1"/>
    <property type="molecule type" value="Genomic_DNA"/>
</dbReference>
<dbReference type="Proteomes" id="UP001054945">
    <property type="component" value="Unassembled WGS sequence"/>
</dbReference>
<keyword evidence="2" id="KW-1185">Reference proteome</keyword>
<evidence type="ECO:0000313" key="2">
    <source>
        <dbReference type="Proteomes" id="UP001054945"/>
    </source>
</evidence>
<dbReference type="AlphaFoldDB" id="A0AAV4Y621"/>
<protein>
    <submittedName>
        <fullName evidence="1">F-box only protein 33</fullName>
    </submittedName>
</protein>
<evidence type="ECO:0000313" key="1">
    <source>
        <dbReference type="EMBL" id="GIZ02583.1"/>
    </source>
</evidence>
<sequence>MYMIANKYQHCEIIRGLIEIPGDVSLQTPHSSVPSRNSNALSIDYDHLNDHFLDVFSQPHRKPLSQLIIHVHSFDYSFPQATEVGADSLIAVSRLRGEQITDLKIPDCCISSIQLEESQQLSPHGAIERMKSEVRYSLGQYWEPMTYSELPLAVCNVNIDADGAYLDELLRDQMW</sequence>
<reference evidence="1 2" key="1">
    <citation type="submission" date="2021-06" db="EMBL/GenBank/DDBJ databases">
        <title>Caerostris extrusa draft genome.</title>
        <authorList>
            <person name="Kono N."/>
            <person name="Arakawa K."/>
        </authorList>
    </citation>
    <scope>NUCLEOTIDE SEQUENCE [LARGE SCALE GENOMIC DNA]</scope>
</reference>
<proteinExistence type="predicted"/>
<gene>
    <name evidence="1" type="primary">Fbxo33</name>
    <name evidence="1" type="ORF">CEXT_213751</name>
</gene>
<organism evidence="1 2">
    <name type="scientific">Caerostris extrusa</name>
    <name type="common">Bark spider</name>
    <name type="synonym">Caerostris bankana</name>
    <dbReference type="NCBI Taxonomy" id="172846"/>
    <lineage>
        <taxon>Eukaryota</taxon>
        <taxon>Metazoa</taxon>
        <taxon>Ecdysozoa</taxon>
        <taxon>Arthropoda</taxon>
        <taxon>Chelicerata</taxon>
        <taxon>Arachnida</taxon>
        <taxon>Araneae</taxon>
        <taxon>Araneomorphae</taxon>
        <taxon>Entelegynae</taxon>
        <taxon>Araneoidea</taxon>
        <taxon>Araneidae</taxon>
        <taxon>Caerostris</taxon>
    </lineage>
</organism>
<comment type="caution">
    <text evidence="1">The sequence shown here is derived from an EMBL/GenBank/DDBJ whole genome shotgun (WGS) entry which is preliminary data.</text>
</comment>